<organism evidence="1">
    <name type="scientific">Siphoviridae sp. ctLqe90</name>
    <dbReference type="NCBI Taxonomy" id="2825456"/>
    <lineage>
        <taxon>Viruses</taxon>
        <taxon>Duplodnaviria</taxon>
        <taxon>Heunggongvirae</taxon>
        <taxon>Uroviricota</taxon>
        <taxon>Caudoviricetes</taxon>
    </lineage>
</organism>
<dbReference type="EMBL" id="BK015564">
    <property type="protein sequence ID" value="DAE13266.1"/>
    <property type="molecule type" value="Genomic_DNA"/>
</dbReference>
<name>A0A8S5Q286_9CAUD</name>
<proteinExistence type="predicted"/>
<evidence type="ECO:0000313" key="1">
    <source>
        <dbReference type="EMBL" id="DAE13266.1"/>
    </source>
</evidence>
<reference evidence="1" key="1">
    <citation type="journal article" date="2021" name="Proc. Natl. Acad. Sci. U.S.A.">
        <title>A Catalog of Tens of Thousands of Viruses from Human Metagenomes Reveals Hidden Associations with Chronic Diseases.</title>
        <authorList>
            <person name="Tisza M.J."/>
            <person name="Buck C.B."/>
        </authorList>
    </citation>
    <scope>NUCLEOTIDE SEQUENCE</scope>
    <source>
        <strain evidence="1">CtLqe90</strain>
    </source>
</reference>
<accession>A0A8S5Q286</accession>
<protein>
    <submittedName>
        <fullName evidence="1">Uncharacterized protein</fullName>
    </submittedName>
</protein>
<sequence length="34" mass="3832">MCLHIIGFIICGLLTHSLSGRDQTISSSYNYIFQ</sequence>